<dbReference type="Pfam" id="PF11209">
    <property type="entry name" value="LmeA"/>
    <property type="match status" value="1"/>
</dbReference>
<keyword evidence="1" id="KW-0812">Transmembrane</keyword>
<keyword evidence="3" id="KW-1185">Reference proteome</keyword>
<dbReference type="InterPro" id="IPR021373">
    <property type="entry name" value="DUF2993"/>
</dbReference>
<dbReference type="RefSeq" id="WP_164710898.1">
    <property type="nucleotide sequence ID" value="NZ_CP031165.1"/>
</dbReference>
<dbReference type="KEGG" id="euz:DVS28_a4512"/>
<gene>
    <name evidence="2" type="ORF">DVS28_a4512</name>
</gene>
<protein>
    <recommendedName>
        <fullName evidence="4">DUF2993 domain-containing protein</fullName>
    </recommendedName>
</protein>
<accession>A0A346Y3Y0</accession>
<proteinExistence type="predicted"/>
<evidence type="ECO:0008006" key="4">
    <source>
        <dbReference type="Google" id="ProtNLM"/>
    </source>
</evidence>
<sequence>MATLDAPADAPSAPVGTGAQRRGVLALVLVAVLGLLLALGETVIVGRAESRIATEVGAQLGAPVEVDITSRPAAFGVLGGQIDTLRLTAAAVPLERQPVVIERLEVEATGIAFDGDVVTDGAATFRAVLAEDQVRAAVPVLLAGLLEVTDEALVVDAGLLRIPLALSVADDALIVRPDGVVGEAAIALLGDLDGLVDPIPLHSPDGVVVTGVVVEPDGLVFSGTLDPVVLSR</sequence>
<evidence type="ECO:0000256" key="1">
    <source>
        <dbReference type="SAM" id="Phobius"/>
    </source>
</evidence>
<dbReference type="AlphaFoldDB" id="A0A346Y3Y0"/>
<dbReference type="Proteomes" id="UP000264006">
    <property type="component" value="Chromosome"/>
</dbReference>
<evidence type="ECO:0000313" key="3">
    <source>
        <dbReference type="Proteomes" id="UP000264006"/>
    </source>
</evidence>
<feature type="transmembrane region" description="Helical" evidence="1">
    <location>
        <begin position="24"/>
        <end position="45"/>
    </location>
</feature>
<organism evidence="2 3">
    <name type="scientific">Euzebya pacifica</name>
    <dbReference type="NCBI Taxonomy" id="1608957"/>
    <lineage>
        <taxon>Bacteria</taxon>
        <taxon>Bacillati</taxon>
        <taxon>Actinomycetota</taxon>
        <taxon>Nitriliruptoria</taxon>
        <taxon>Euzebyales</taxon>
    </lineage>
</organism>
<keyword evidence="1" id="KW-1133">Transmembrane helix</keyword>
<keyword evidence="1" id="KW-0472">Membrane</keyword>
<name>A0A346Y3Y0_9ACTN</name>
<reference evidence="2 3" key="1">
    <citation type="submission" date="2018-09" db="EMBL/GenBank/DDBJ databases">
        <title>Complete genome sequence of Euzebya sp. DY32-46 isolated from seawater of Pacific Ocean.</title>
        <authorList>
            <person name="Xu L."/>
            <person name="Wu Y.-H."/>
            <person name="Xu X.-W."/>
        </authorList>
    </citation>
    <scope>NUCLEOTIDE SEQUENCE [LARGE SCALE GENOMIC DNA]</scope>
    <source>
        <strain evidence="2 3">DY32-46</strain>
    </source>
</reference>
<evidence type="ECO:0000313" key="2">
    <source>
        <dbReference type="EMBL" id="AXV09177.1"/>
    </source>
</evidence>
<dbReference type="EMBL" id="CP031165">
    <property type="protein sequence ID" value="AXV09177.1"/>
    <property type="molecule type" value="Genomic_DNA"/>
</dbReference>